<dbReference type="EMBL" id="FZOJ01000006">
    <property type="protein sequence ID" value="SNS22239.1"/>
    <property type="molecule type" value="Genomic_DNA"/>
</dbReference>
<organism evidence="1 2">
    <name type="scientific">Anaerovirgula multivorans</name>
    <dbReference type="NCBI Taxonomy" id="312168"/>
    <lineage>
        <taxon>Bacteria</taxon>
        <taxon>Bacillati</taxon>
        <taxon>Bacillota</taxon>
        <taxon>Clostridia</taxon>
        <taxon>Peptostreptococcales</taxon>
        <taxon>Natronincolaceae</taxon>
        <taxon>Anaerovirgula</taxon>
    </lineage>
</organism>
<accession>A0A239CQQ0</accession>
<dbReference type="RefSeq" id="WP_089282344.1">
    <property type="nucleotide sequence ID" value="NZ_FZOJ01000006.1"/>
</dbReference>
<dbReference type="AlphaFoldDB" id="A0A239CQQ0"/>
<gene>
    <name evidence="1" type="ORF">SAMN05446037_100692</name>
</gene>
<evidence type="ECO:0000313" key="2">
    <source>
        <dbReference type="Proteomes" id="UP000198304"/>
    </source>
</evidence>
<sequence length="137" mass="14336">MAGQFTRLQKTYQIEDTDGVKLYTGVVHSGENKCKKPTADNEIPLGVIDNDERANDSAFSAGGSQTNRNVAVKLEGIASIKASGVIPAMSRVILGAGGVAKAIPSDAGTYNVLGFAEKAAEDGDVIPVRMAYHVITI</sequence>
<dbReference type="OrthoDB" id="2680169at2"/>
<reference evidence="1 2" key="1">
    <citation type="submission" date="2017-06" db="EMBL/GenBank/DDBJ databases">
        <authorList>
            <person name="Kim H.J."/>
            <person name="Triplett B.A."/>
        </authorList>
    </citation>
    <scope>NUCLEOTIDE SEQUENCE [LARGE SCALE GENOMIC DNA]</scope>
    <source>
        <strain evidence="1 2">SCA</strain>
    </source>
</reference>
<name>A0A239CQQ0_9FIRM</name>
<dbReference type="Proteomes" id="UP000198304">
    <property type="component" value="Unassembled WGS sequence"/>
</dbReference>
<evidence type="ECO:0000313" key="1">
    <source>
        <dbReference type="EMBL" id="SNS22239.1"/>
    </source>
</evidence>
<proteinExistence type="predicted"/>
<keyword evidence="2" id="KW-1185">Reference proteome</keyword>
<protein>
    <submittedName>
        <fullName evidence="1">Uncharacterized protein</fullName>
    </submittedName>
</protein>